<dbReference type="Proteomes" id="UP000823388">
    <property type="component" value="Chromosome 2N"/>
</dbReference>
<evidence type="ECO:0000256" key="1">
    <source>
        <dbReference type="SAM" id="MobiDB-lite"/>
    </source>
</evidence>
<proteinExistence type="predicted"/>
<evidence type="ECO:0000313" key="2">
    <source>
        <dbReference type="EMBL" id="KAG2633476.1"/>
    </source>
</evidence>
<feature type="region of interest" description="Disordered" evidence="1">
    <location>
        <begin position="1"/>
        <end position="33"/>
    </location>
</feature>
<organism evidence="2 3">
    <name type="scientific">Panicum virgatum</name>
    <name type="common">Blackwell switchgrass</name>
    <dbReference type="NCBI Taxonomy" id="38727"/>
    <lineage>
        <taxon>Eukaryota</taxon>
        <taxon>Viridiplantae</taxon>
        <taxon>Streptophyta</taxon>
        <taxon>Embryophyta</taxon>
        <taxon>Tracheophyta</taxon>
        <taxon>Spermatophyta</taxon>
        <taxon>Magnoliopsida</taxon>
        <taxon>Liliopsida</taxon>
        <taxon>Poales</taxon>
        <taxon>Poaceae</taxon>
        <taxon>PACMAD clade</taxon>
        <taxon>Panicoideae</taxon>
        <taxon>Panicodae</taxon>
        <taxon>Paniceae</taxon>
        <taxon>Panicinae</taxon>
        <taxon>Panicum</taxon>
        <taxon>Panicum sect. Hiantes</taxon>
    </lineage>
</organism>
<dbReference type="EMBL" id="CM029040">
    <property type="protein sequence ID" value="KAG2633476.1"/>
    <property type="molecule type" value="Genomic_DNA"/>
</dbReference>
<evidence type="ECO:0000313" key="3">
    <source>
        <dbReference type="Proteomes" id="UP000823388"/>
    </source>
</evidence>
<reference evidence="2" key="1">
    <citation type="submission" date="2020-05" db="EMBL/GenBank/DDBJ databases">
        <title>WGS assembly of Panicum virgatum.</title>
        <authorList>
            <person name="Lovell J.T."/>
            <person name="Jenkins J."/>
            <person name="Shu S."/>
            <person name="Juenger T.E."/>
            <person name="Schmutz J."/>
        </authorList>
    </citation>
    <scope>NUCLEOTIDE SEQUENCE</scope>
    <source>
        <strain evidence="2">AP13</strain>
    </source>
</reference>
<feature type="region of interest" description="Disordered" evidence="1">
    <location>
        <begin position="95"/>
        <end position="198"/>
    </location>
</feature>
<sequence length="223" mass="23447">MEASRSQFVNGRVRSGLVGSSGSAGGQGVEHVGVGHDAPARAAAPRPEAAREALLPMVDSIISSEGQSAALPLLLNATAETTIFNDEGRARVVHGHRQKPGDVGGGDVAEAEERGAASVGDEGIEAVAAGGRRRRDAGAGEEARARHQAPQRRPALPRVRRRRRRRRRYVVARDQRDLGNHGGQGSIRGNGRSGTLSPAGCRECFSIGRWSGGLGWSSDSGRR</sequence>
<accession>A0A8T0VIM2</accession>
<feature type="compositionally biased region" description="Basic residues" evidence="1">
    <location>
        <begin position="158"/>
        <end position="170"/>
    </location>
</feature>
<name>A0A8T0VIM2_PANVG</name>
<feature type="compositionally biased region" description="Basic and acidic residues" evidence="1">
    <location>
        <begin position="136"/>
        <end position="145"/>
    </location>
</feature>
<feature type="compositionally biased region" description="Low complexity" evidence="1">
    <location>
        <begin position="9"/>
        <end position="21"/>
    </location>
</feature>
<comment type="caution">
    <text evidence="2">The sequence shown here is derived from an EMBL/GenBank/DDBJ whole genome shotgun (WGS) entry which is preliminary data.</text>
</comment>
<protein>
    <submittedName>
        <fullName evidence="2">Uncharacterized protein</fullName>
    </submittedName>
</protein>
<feature type="compositionally biased region" description="Gly residues" evidence="1">
    <location>
        <begin position="180"/>
        <end position="192"/>
    </location>
</feature>
<keyword evidence="3" id="KW-1185">Reference proteome</keyword>
<gene>
    <name evidence="2" type="ORF">PVAP13_2NG143506</name>
</gene>
<dbReference type="AlphaFoldDB" id="A0A8T0VIM2"/>